<dbReference type="STRING" id="43041.A0A182KHE0"/>
<dbReference type="InterPro" id="IPR036397">
    <property type="entry name" value="RNaseH_sf"/>
</dbReference>
<keyword evidence="3" id="KW-1185">Reference proteome</keyword>
<dbReference type="InterPro" id="IPR001584">
    <property type="entry name" value="Integrase_cat-core"/>
</dbReference>
<evidence type="ECO:0000313" key="2">
    <source>
        <dbReference type="EnsemblMetazoa" id="ACHR010178-PA"/>
    </source>
</evidence>
<organism evidence="2 3">
    <name type="scientific">Anopheles christyi</name>
    <dbReference type="NCBI Taxonomy" id="43041"/>
    <lineage>
        <taxon>Eukaryota</taxon>
        <taxon>Metazoa</taxon>
        <taxon>Ecdysozoa</taxon>
        <taxon>Arthropoda</taxon>
        <taxon>Hexapoda</taxon>
        <taxon>Insecta</taxon>
        <taxon>Pterygota</taxon>
        <taxon>Neoptera</taxon>
        <taxon>Endopterygota</taxon>
        <taxon>Diptera</taxon>
        <taxon>Nematocera</taxon>
        <taxon>Culicoidea</taxon>
        <taxon>Culicidae</taxon>
        <taxon>Anophelinae</taxon>
        <taxon>Anopheles</taxon>
    </lineage>
</organism>
<proteinExistence type="predicted"/>
<dbReference type="EnsemblMetazoa" id="ACHR010178-RA">
    <property type="protein sequence ID" value="ACHR010178-PA"/>
    <property type="gene ID" value="ACHR010178"/>
</dbReference>
<dbReference type="Proteomes" id="UP000075881">
    <property type="component" value="Unassembled WGS sequence"/>
</dbReference>
<dbReference type="GO" id="GO:0015074">
    <property type="term" value="P:DNA integration"/>
    <property type="evidence" value="ECO:0007669"/>
    <property type="project" value="InterPro"/>
</dbReference>
<feature type="domain" description="Integrase catalytic" evidence="1">
    <location>
        <begin position="66"/>
        <end position="255"/>
    </location>
</feature>
<dbReference type="Pfam" id="PF17921">
    <property type="entry name" value="Integrase_H2C2"/>
    <property type="match status" value="1"/>
</dbReference>
<protein>
    <recommendedName>
        <fullName evidence="1">Integrase catalytic domain-containing protein</fullName>
    </recommendedName>
</protein>
<dbReference type="PANTHER" id="PTHR47331">
    <property type="entry name" value="PHD-TYPE DOMAIN-CONTAINING PROTEIN"/>
    <property type="match status" value="1"/>
</dbReference>
<reference evidence="3" key="1">
    <citation type="submission" date="2013-03" db="EMBL/GenBank/DDBJ databases">
        <title>The Genome Sequence of Anopheles christyi ACHKN1017.</title>
        <authorList>
            <consortium name="The Broad Institute Genomics Platform"/>
            <person name="Neafsey D.E."/>
            <person name="Besansky N."/>
            <person name="Walker B."/>
            <person name="Young S.K."/>
            <person name="Zeng Q."/>
            <person name="Gargeya S."/>
            <person name="Fitzgerald M."/>
            <person name="Haas B."/>
            <person name="Abouelleil A."/>
            <person name="Allen A.W."/>
            <person name="Alvarado L."/>
            <person name="Arachchi H.M."/>
            <person name="Berlin A.M."/>
            <person name="Chapman S.B."/>
            <person name="Gainer-Dewar J."/>
            <person name="Goldberg J."/>
            <person name="Griggs A."/>
            <person name="Gujja S."/>
            <person name="Hansen M."/>
            <person name="Howarth C."/>
            <person name="Imamovic A."/>
            <person name="Ireland A."/>
            <person name="Larimer J."/>
            <person name="McCowan C."/>
            <person name="Murphy C."/>
            <person name="Pearson M."/>
            <person name="Poon T.W."/>
            <person name="Priest M."/>
            <person name="Roberts A."/>
            <person name="Saif S."/>
            <person name="Shea T."/>
            <person name="Sisk P."/>
            <person name="Sykes S."/>
            <person name="Wortman J."/>
            <person name="Nusbaum C."/>
            <person name="Birren B."/>
        </authorList>
    </citation>
    <scope>NUCLEOTIDE SEQUENCE [LARGE SCALE GENOMIC DNA]</scope>
    <source>
        <strain evidence="3">ACHKN1017</strain>
    </source>
</reference>
<dbReference type="Gene3D" id="3.30.420.10">
    <property type="entry name" value="Ribonuclease H-like superfamily/Ribonuclease H"/>
    <property type="match status" value="1"/>
</dbReference>
<dbReference type="InterPro" id="IPR041588">
    <property type="entry name" value="Integrase_H2C2"/>
</dbReference>
<dbReference type="VEuPathDB" id="VectorBase:ACHR010178"/>
<evidence type="ECO:0000313" key="3">
    <source>
        <dbReference type="Proteomes" id="UP000075881"/>
    </source>
</evidence>
<dbReference type="SUPFAM" id="SSF53098">
    <property type="entry name" value="Ribonuclease H-like"/>
    <property type="match status" value="1"/>
</dbReference>
<reference evidence="2" key="2">
    <citation type="submission" date="2020-05" db="UniProtKB">
        <authorList>
            <consortium name="EnsemblMetazoa"/>
        </authorList>
    </citation>
    <scope>IDENTIFICATION</scope>
    <source>
        <strain evidence="2">ACHKN1017</strain>
    </source>
</reference>
<name>A0A182KHE0_9DIPT</name>
<dbReference type="GO" id="GO:0003676">
    <property type="term" value="F:nucleic acid binding"/>
    <property type="evidence" value="ECO:0007669"/>
    <property type="project" value="InterPro"/>
</dbReference>
<dbReference type="PROSITE" id="PS50994">
    <property type="entry name" value="INTEGRASE"/>
    <property type="match status" value="1"/>
</dbReference>
<evidence type="ECO:0000259" key="1">
    <source>
        <dbReference type="PROSITE" id="PS50994"/>
    </source>
</evidence>
<sequence>MSRRHPATDLLIQRYHERHHHCNYGTTISEIRMKYYIPRILAEFNRIRRSCQMCKIRNAAPSPPMMGEIPSQRTAIAQSAFLYTGLITLITLDRFGCLSLSDVGQKCVGGNFHLPNDKSHPSRSPIRRFIGRRGSPREIISERGTNFVGAARELDATLKVIDDEAVMTAFCSPQLKSSFNPPGAPHFGGCWERLVKSVKRVMSQMTLPRLPTDELLQSTLTEIELVVNSRPLTYVPLNDEADPPMTPKDLLLGSSDGSKTVAAFYASAAAVKSAWSTAQQNADLFWKKRVADYLPMLTQYDRLRKETWL</sequence>
<accession>A0A182KHE0</accession>
<dbReference type="AlphaFoldDB" id="A0A182KHE0"/>
<dbReference type="InterPro" id="IPR012337">
    <property type="entry name" value="RNaseH-like_sf"/>
</dbReference>